<keyword evidence="1" id="KW-0812">Transmembrane</keyword>
<evidence type="ECO:0000313" key="3">
    <source>
        <dbReference type="Proteomes" id="UP000499080"/>
    </source>
</evidence>
<reference evidence="2 3" key="1">
    <citation type="journal article" date="2019" name="Sci. Rep.">
        <title>Orb-weaving spider Araneus ventricosus genome elucidates the spidroin gene catalogue.</title>
        <authorList>
            <person name="Kono N."/>
            <person name="Nakamura H."/>
            <person name="Ohtoshi R."/>
            <person name="Moran D.A.P."/>
            <person name="Shinohara A."/>
            <person name="Yoshida Y."/>
            <person name="Fujiwara M."/>
            <person name="Mori M."/>
            <person name="Tomita M."/>
            <person name="Arakawa K."/>
        </authorList>
    </citation>
    <scope>NUCLEOTIDE SEQUENCE [LARGE SCALE GENOMIC DNA]</scope>
</reference>
<gene>
    <name evidence="2" type="ORF">AVEN_90050_1</name>
</gene>
<keyword evidence="1" id="KW-0472">Membrane</keyword>
<dbReference type="AlphaFoldDB" id="A0A4Y2R3J0"/>
<feature type="transmembrane region" description="Helical" evidence="1">
    <location>
        <begin position="99"/>
        <end position="120"/>
    </location>
</feature>
<evidence type="ECO:0000256" key="1">
    <source>
        <dbReference type="SAM" id="Phobius"/>
    </source>
</evidence>
<keyword evidence="1" id="KW-1133">Transmembrane helix</keyword>
<accession>A0A4Y2R3J0</accession>
<dbReference type="EMBL" id="BGPR01015665">
    <property type="protein sequence ID" value="GBN70151.1"/>
    <property type="molecule type" value="Genomic_DNA"/>
</dbReference>
<protein>
    <submittedName>
        <fullName evidence="2">Uncharacterized protein</fullName>
    </submittedName>
</protein>
<name>A0A4Y2R3J0_ARAVE</name>
<evidence type="ECO:0000313" key="2">
    <source>
        <dbReference type="EMBL" id="GBN70151.1"/>
    </source>
</evidence>
<proteinExistence type="predicted"/>
<comment type="caution">
    <text evidence="2">The sequence shown here is derived from an EMBL/GenBank/DDBJ whole genome shotgun (WGS) entry which is preliminary data.</text>
</comment>
<sequence>MSKRSPTTYEIASLENPRTPIGVYHNSVLKVFGQDSSNTSILPLRKRAIRSEDEEGFYSEDEDVLRPYFLRFSRGKRYVLEPWNAPKPAPLESSSPPNFILYVFIPLFVIVFFCIFVIICKQILKGCNCSSVKSDSQSPISADISITVRRSPTRTTNVFEQMHMSPTGRNQFLTQEFVNHEGRLYSVFR</sequence>
<dbReference type="Proteomes" id="UP000499080">
    <property type="component" value="Unassembled WGS sequence"/>
</dbReference>
<organism evidence="2 3">
    <name type="scientific">Araneus ventricosus</name>
    <name type="common">Orbweaver spider</name>
    <name type="synonym">Epeira ventricosa</name>
    <dbReference type="NCBI Taxonomy" id="182803"/>
    <lineage>
        <taxon>Eukaryota</taxon>
        <taxon>Metazoa</taxon>
        <taxon>Ecdysozoa</taxon>
        <taxon>Arthropoda</taxon>
        <taxon>Chelicerata</taxon>
        <taxon>Arachnida</taxon>
        <taxon>Araneae</taxon>
        <taxon>Araneomorphae</taxon>
        <taxon>Entelegynae</taxon>
        <taxon>Araneoidea</taxon>
        <taxon>Araneidae</taxon>
        <taxon>Araneus</taxon>
    </lineage>
</organism>
<keyword evidence="3" id="KW-1185">Reference proteome</keyword>